<reference evidence="1 2" key="1">
    <citation type="submission" date="2015-03" db="EMBL/GenBank/DDBJ databases">
        <title>Genome sequence of Pseudoalteromonas aurantia.</title>
        <authorList>
            <person name="Xie B.-B."/>
            <person name="Rong J.-C."/>
            <person name="Qin Q.-L."/>
            <person name="Zhang Y.-Z."/>
        </authorList>
    </citation>
    <scope>NUCLEOTIDE SEQUENCE [LARGE SCALE GENOMIC DNA]</scope>
    <source>
        <strain evidence="1 2">208</strain>
    </source>
</reference>
<keyword evidence="2" id="KW-1185">Reference proteome</keyword>
<sequence>MSPNLAFHLRVLLNSISLINGETLNNLKTYIFWDTVKY</sequence>
<gene>
    <name evidence="1" type="ORF">PAUR_b0469</name>
</gene>
<name>A0ABR9EHI6_9GAMM</name>
<accession>A0ABR9EHI6</accession>
<evidence type="ECO:0000313" key="1">
    <source>
        <dbReference type="EMBL" id="MBE0370426.1"/>
    </source>
</evidence>
<dbReference type="EMBL" id="AQGV01000015">
    <property type="protein sequence ID" value="MBE0370426.1"/>
    <property type="molecule type" value="Genomic_DNA"/>
</dbReference>
<evidence type="ECO:0000313" key="2">
    <source>
        <dbReference type="Proteomes" id="UP000615755"/>
    </source>
</evidence>
<organism evidence="1 2">
    <name type="scientific">Pseudoalteromonas aurantia 208</name>
    <dbReference type="NCBI Taxonomy" id="1314867"/>
    <lineage>
        <taxon>Bacteria</taxon>
        <taxon>Pseudomonadati</taxon>
        <taxon>Pseudomonadota</taxon>
        <taxon>Gammaproteobacteria</taxon>
        <taxon>Alteromonadales</taxon>
        <taxon>Pseudoalteromonadaceae</taxon>
        <taxon>Pseudoalteromonas</taxon>
    </lineage>
</organism>
<protein>
    <submittedName>
        <fullName evidence="1">Uncharacterized protein</fullName>
    </submittedName>
</protein>
<comment type="caution">
    <text evidence="1">The sequence shown here is derived from an EMBL/GenBank/DDBJ whole genome shotgun (WGS) entry which is preliminary data.</text>
</comment>
<proteinExistence type="predicted"/>
<dbReference type="Proteomes" id="UP000615755">
    <property type="component" value="Unassembled WGS sequence"/>
</dbReference>